<evidence type="ECO:0000259" key="6">
    <source>
        <dbReference type="PROSITE" id="PS50850"/>
    </source>
</evidence>
<comment type="subcellular location">
    <subcellularLocation>
        <location evidence="1">Membrane</location>
        <topology evidence="1">Multi-pass membrane protein</topology>
    </subcellularLocation>
</comment>
<dbReference type="AlphaFoldDB" id="A0AAE0WS14"/>
<dbReference type="GO" id="GO:0022857">
    <property type="term" value="F:transmembrane transporter activity"/>
    <property type="evidence" value="ECO:0007669"/>
    <property type="project" value="InterPro"/>
</dbReference>
<keyword evidence="4 5" id="KW-0472">Membrane</keyword>
<feature type="domain" description="Major facilitator superfamily (MFS) profile" evidence="6">
    <location>
        <begin position="1"/>
        <end position="392"/>
    </location>
</feature>
<evidence type="ECO:0000256" key="1">
    <source>
        <dbReference type="ARBA" id="ARBA00004141"/>
    </source>
</evidence>
<dbReference type="InterPro" id="IPR011701">
    <property type="entry name" value="MFS"/>
</dbReference>
<dbReference type="SUPFAM" id="SSF103473">
    <property type="entry name" value="MFS general substrate transporter"/>
    <property type="match status" value="1"/>
</dbReference>
<name>A0AAE0WS14_9PEZI</name>
<feature type="transmembrane region" description="Helical" evidence="5">
    <location>
        <begin position="235"/>
        <end position="253"/>
    </location>
</feature>
<reference evidence="7" key="1">
    <citation type="submission" date="2023-07" db="EMBL/GenBank/DDBJ databases">
        <title>Black Yeasts Isolated from many extreme environments.</title>
        <authorList>
            <person name="Coleine C."/>
            <person name="Stajich J.E."/>
            <person name="Selbmann L."/>
        </authorList>
    </citation>
    <scope>NUCLEOTIDE SEQUENCE</scope>
    <source>
        <strain evidence="7">CCFEE 5485</strain>
    </source>
</reference>
<evidence type="ECO:0000313" key="8">
    <source>
        <dbReference type="Proteomes" id="UP001274830"/>
    </source>
</evidence>
<feature type="transmembrane region" description="Helical" evidence="5">
    <location>
        <begin position="92"/>
        <end position="117"/>
    </location>
</feature>
<sequence length="399" mass="42456">MDSLLVWPTSVLSLTSGSCVLIAGAVADVLGPRGMNLAGCLLMGAFILGCGLAQTGIQLVLFRAMQGIANAMTVPTSISIVSTSVADGKPRNLGFACLGLSQPLGFSVGLVLGGVFVDTLGWRSGFYIGGGLSFLLFVMAIWALPSPPPAAPTLSQKSTLQRLVQDVDWYALLRNRQHTSRQQYHLTRIQRRLGARLRFLDEQAREAKQARFDPKQHLEEFGFHKYLPHGASLRLLPNLLCGVAIELITGLIINKVPAMVAVLASAALAAIAPLLMAIINPKWPYWYDAFPAQILAPVSGDVLFTVGLIIVSASFPPQTQGLAGAVFNTVAQIGTSIGLTVLSVISTAVTKENGSEESVPAIMKGYRASFWTLFAMMILATGIGGVGLRKLGKVGEKRD</sequence>
<keyword evidence="2 5" id="KW-0812">Transmembrane</keyword>
<dbReference type="Proteomes" id="UP001274830">
    <property type="component" value="Unassembled WGS sequence"/>
</dbReference>
<keyword evidence="8" id="KW-1185">Reference proteome</keyword>
<dbReference type="InterPro" id="IPR020846">
    <property type="entry name" value="MFS_dom"/>
</dbReference>
<protein>
    <recommendedName>
        <fullName evidence="6">Major facilitator superfamily (MFS) profile domain-containing protein</fullName>
    </recommendedName>
</protein>
<feature type="transmembrane region" description="Helical" evidence="5">
    <location>
        <begin position="260"/>
        <end position="279"/>
    </location>
</feature>
<feature type="transmembrane region" description="Helical" evidence="5">
    <location>
        <begin position="368"/>
        <end position="388"/>
    </location>
</feature>
<comment type="caution">
    <text evidence="7">The sequence shown here is derived from an EMBL/GenBank/DDBJ whole genome shotgun (WGS) entry which is preliminary data.</text>
</comment>
<organism evidence="7 8">
    <name type="scientific">Recurvomyces mirabilis</name>
    <dbReference type="NCBI Taxonomy" id="574656"/>
    <lineage>
        <taxon>Eukaryota</taxon>
        <taxon>Fungi</taxon>
        <taxon>Dikarya</taxon>
        <taxon>Ascomycota</taxon>
        <taxon>Pezizomycotina</taxon>
        <taxon>Dothideomycetes</taxon>
        <taxon>Dothideomycetidae</taxon>
        <taxon>Mycosphaerellales</taxon>
        <taxon>Teratosphaeriaceae</taxon>
        <taxon>Recurvomyces</taxon>
    </lineage>
</organism>
<dbReference type="PANTHER" id="PTHR42718:SF27">
    <property type="entry name" value="TRANSPORTER, PUTATIVE-RELATED"/>
    <property type="match status" value="1"/>
</dbReference>
<dbReference type="EMBL" id="JAUTXT010000009">
    <property type="protein sequence ID" value="KAK3676768.1"/>
    <property type="molecule type" value="Genomic_DNA"/>
</dbReference>
<evidence type="ECO:0000256" key="5">
    <source>
        <dbReference type="SAM" id="Phobius"/>
    </source>
</evidence>
<dbReference type="Gene3D" id="1.20.1250.20">
    <property type="entry name" value="MFS general substrate transporter like domains"/>
    <property type="match status" value="2"/>
</dbReference>
<dbReference type="PANTHER" id="PTHR42718">
    <property type="entry name" value="MAJOR FACILITATOR SUPERFAMILY MULTIDRUG TRANSPORTER MFSC"/>
    <property type="match status" value="1"/>
</dbReference>
<feature type="transmembrane region" description="Helical" evidence="5">
    <location>
        <begin position="124"/>
        <end position="144"/>
    </location>
</feature>
<dbReference type="GO" id="GO:0016020">
    <property type="term" value="C:membrane"/>
    <property type="evidence" value="ECO:0007669"/>
    <property type="project" value="UniProtKB-SubCell"/>
</dbReference>
<evidence type="ECO:0000256" key="3">
    <source>
        <dbReference type="ARBA" id="ARBA00022989"/>
    </source>
</evidence>
<keyword evidence="3 5" id="KW-1133">Transmembrane helix</keyword>
<dbReference type="Pfam" id="PF07690">
    <property type="entry name" value="MFS_1"/>
    <property type="match status" value="1"/>
</dbReference>
<dbReference type="InterPro" id="IPR036259">
    <property type="entry name" value="MFS_trans_sf"/>
</dbReference>
<evidence type="ECO:0000313" key="7">
    <source>
        <dbReference type="EMBL" id="KAK3676768.1"/>
    </source>
</evidence>
<evidence type="ECO:0000256" key="4">
    <source>
        <dbReference type="ARBA" id="ARBA00023136"/>
    </source>
</evidence>
<feature type="transmembrane region" description="Helical" evidence="5">
    <location>
        <begin position="325"/>
        <end position="348"/>
    </location>
</feature>
<dbReference type="PROSITE" id="PS50850">
    <property type="entry name" value="MFS"/>
    <property type="match status" value="1"/>
</dbReference>
<feature type="transmembrane region" description="Helical" evidence="5">
    <location>
        <begin position="294"/>
        <end position="313"/>
    </location>
</feature>
<proteinExistence type="predicted"/>
<feature type="transmembrane region" description="Helical" evidence="5">
    <location>
        <begin position="37"/>
        <end position="61"/>
    </location>
</feature>
<accession>A0AAE0WS14</accession>
<evidence type="ECO:0000256" key="2">
    <source>
        <dbReference type="ARBA" id="ARBA00022692"/>
    </source>
</evidence>
<gene>
    <name evidence="7" type="ORF">LTR78_003545</name>
</gene>